<dbReference type="PANTHER" id="PTHR37694">
    <property type="entry name" value="SLR8022 PROTEIN"/>
    <property type="match status" value="1"/>
</dbReference>
<dbReference type="EMBL" id="CP015105">
    <property type="protein sequence ID" value="ASJ12038.1"/>
    <property type="molecule type" value="Genomic_DNA"/>
</dbReference>
<dbReference type="PANTHER" id="PTHR37694:SF1">
    <property type="entry name" value="SLR8022 PROTEIN"/>
    <property type="match status" value="1"/>
</dbReference>
<evidence type="ECO:0000313" key="5">
    <source>
        <dbReference type="Proteomes" id="UP000051862"/>
    </source>
</evidence>
<dbReference type="Proteomes" id="UP000051862">
    <property type="component" value="Unassembled WGS sequence"/>
</dbReference>
<dbReference type="CDD" id="cd02230">
    <property type="entry name" value="cupin_HP0902-like"/>
    <property type="match status" value="1"/>
</dbReference>
<evidence type="ECO:0000313" key="3">
    <source>
        <dbReference type="EMBL" id="KQH82742.1"/>
    </source>
</evidence>
<name>A0A0Q2RFF1_9EURY</name>
<organism evidence="3 5">
    <name type="scientific">Thermococcus thioreducens</name>
    <dbReference type="NCBI Taxonomy" id="277988"/>
    <lineage>
        <taxon>Archaea</taxon>
        <taxon>Methanobacteriati</taxon>
        <taxon>Methanobacteriota</taxon>
        <taxon>Thermococci</taxon>
        <taxon>Thermococcales</taxon>
        <taxon>Thermococcaceae</taxon>
        <taxon>Thermococcus</taxon>
    </lineage>
</organism>
<dbReference type="RefSeq" id="WP_055429014.1">
    <property type="nucleotide sequence ID" value="NZ_CP015105.1"/>
</dbReference>
<gene>
    <name evidence="2" type="ORF">A3L14_03695</name>
    <name evidence="3" type="ORF">AMR53_03870</name>
    <name evidence="4" type="ORF">SAMN05216170_1535</name>
</gene>
<dbReference type="AlphaFoldDB" id="A0A0Q2RFF1"/>
<dbReference type="OrthoDB" id="41394at2157"/>
<dbReference type="InterPro" id="IPR011051">
    <property type="entry name" value="RmlC_Cupin_sf"/>
</dbReference>
<dbReference type="Pfam" id="PF07883">
    <property type="entry name" value="Cupin_2"/>
    <property type="match status" value="1"/>
</dbReference>
<reference evidence="3 5" key="1">
    <citation type="submission" date="2015-08" db="EMBL/GenBank/DDBJ databases">
        <title>Thermococcus thioreducens DSM 14981 genome sequencing.</title>
        <authorList>
            <person name="Hong S.-J."/>
            <person name="Kim M.-C."/>
            <person name="Shin J.-H."/>
        </authorList>
    </citation>
    <scope>NUCLEOTIDE SEQUENCE [LARGE SCALE GENOMIC DNA]</scope>
    <source>
        <strain evidence="3 5">DSM 14981</strain>
    </source>
</reference>
<evidence type="ECO:0000313" key="6">
    <source>
        <dbReference type="Proteomes" id="UP000182125"/>
    </source>
</evidence>
<sequence length="106" mass="11774">MSELPKVENLKGMVNYQEGSIVSRTLLDKKTGSVTLFAFDKGQRLSEHTAPFDAMVYVLEGEAEIKISGKPYRLGEGEMIIMPANEPHAVSAPEKFKMLLVMIKSE</sequence>
<keyword evidence="7" id="KW-1185">Reference proteome</keyword>
<evidence type="ECO:0000313" key="2">
    <source>
        <dbReference type="EMBL" id="ASJ12038.1"/>
    </source>
</evidence>
<reference evidence="2 7" key="2">
    <citation type="submission" date="2016-04" db="EMBL/GenBank/DDBJ databases">
        <title>Complete genome sequence of Thermococcus thioreducens type strain OGL-20P.</title>
        <authorList>
            <person name="Oger P.M."/>
        </authorList>
    </citation>
    <scope>NUCLEOTIDE SEQUENCE [LARGE SCALE GENOMIC DNA]</scope>
    <source>
        <strain evidence="2 7">OGL-20P</strain>
    </source>
</reference>
<dbReference type="Proteomes" id="UP000250136">
    <property type="component" value="Chromosome"/>
</dbReference>
<dbReference type="PATRIC" id="fig|277988.4.peg.821"/>
<dbReference type="KEGG" id="ttd:A3L14_03695"/>
<feature type="domain" description="Cupin type-2" evidence="1">
    <location>
        <begin position="36"/>
        <end position="102"/>
    </location>
</feature>
<dbReference type="Gene3D" id="2.60.120.10">
    <property type="entry name" value="Jelly Rolls"/>
    <property type="match status" value="1"/>
</dbReference>
<dbReference type="GeneID" id="33333495"/>
<dbReference type="Proteomes" id="UP000182125">
    <property type="component" value="Unassembled WGS sequence"/>
</dbReference>
<dbReference type="SUPFAM" id="SSF51182">
    <property type="entry name" value="RmlC-like cupins"/>
    <property type="match status" value="1"/>
</dbReference>
<protein>
    <submittedName>
        <fullName evidence="3 4">Cupin</fullName>
    </submittedName>
</protein>
<dbReference type="EMBL" id="FOIW01000002">
    <property type="protein sequence ID" value="SEW09603.1"/>
    <property type="molecule type" value="Genomic_DNA"/>
</dbReference>
<dbReference type="EMBL" id="LIXN01000006">
    <property type="protein sequence ID" value="KQH82742.1"/>
    <property type="molecule type" value="Genomic_DNA"/>
</dbReference>
<proteinExistence type="predicted"/>
<dbReference type="STRING" id="277988.SAMN05216170_1535"/>
<reference evidence="4" key="3">
    <citation type="submission" date="2016-10" db="EMBL/GenBank/DDBJ databases">
        <authorList>
            <person name="de Groot N.N."/>
        </authorList>
    </citation>
    <scope>NUCLEOTIDE SEQUENCE [LARGE SCALE GENOMIC DNA]</scope>
    <source>
        <strain evidence="4">OGL-20</strain>
    </source>
</reference>
<dbReference type="InterPro" id="IPR013096">
    <property type="entry name" value="Cupin_2"/>
</dbReference>
<evidence type="ECO:0000313" key="4">
    <source>
        <dbReference type="EMBL" id="SEW09603.1"/>
    </source>
</evidence>
<evidence type="ECO:0000259" key="1">
    <source>
        <dbReference type="Pfam" id="PF07883"/>
    </source>
</evidence>
<reference evidence="6" key="4">
    <citation type="submission" date="2016-10" db="EMBL/GenBank/DDBJ databases">
        <authorList>
            <person name="Varghese N."/>
            <person name="Submissions S."/>
        </authorList>
    </citation>
    <scope>NUCLEOTIDE SEQUENCE [LARGE SCALE GENOMIC DNA]</scope>
    <source>
        <strain evidence="6">OGL-20</strain>
    </source>
</reference>
<evidence type="ECO:0000313" key="7">
    <source>
        <dbReference type="Proteomes" id="UP000250136"/>
    </source>
</evidence>
<dbReference type="InterPro" id="IPR014710">
    <property type="entry name" value="RmlC-like_jellyroll"/>
</dbReference>
<accession>A0A0Q2RFF1</accession>